<proteinExistence type="predicted"/>
<dbReference type="Proteomes" id="UP000198636">
    <property type="component" value="Unassembled WGS sequence"/>
</dbReference>
<dbReference type="InterPro" id="IPR036582">
    <property type="entry name" value="Mao_N_sf"/>
</dbReference>
<dbReference type="AlphaFoldDB" id="A0A1G5L527"/>
<organism evidence="2 3">
    <name type="scientific">Alkaliphilus peptidifermentans DSM 18978</name>
    <dbReference type="NCBI Taxonomy" id="1120976"/>
    <lineage>
        <taxon>Bacteria</taxon>
        <taxon>Bacillati</taxon>
        <taxon>Bacillota</taxon>
        <taxon>Clostridia</taxon>
        <taxon>Peptostreptococcales</taxon>
        <taxon>Natronincolaceae</taxon>
        <taxon>Alkaliphilus</taxon>
    </lineage>
</organism>
<evidence type="ECO:0000313" key="2">
    <source>
        <dbReference type="EMBL" id="SCZ07975.1"/>
    </source>
</evidence>
<feature type="domain" description="Copper amine oxidase-like N-terminal" evidence="1">
    <location>
        <begin position="41"/>
        <end position="85"/>
    </location>
</feature>
<dbReference type="RefSeq" id="WP_091547330.1">
    <property type="nucleotide sequence ID" value="NZ_FMUS01000039.1"/>
</dbReference>
<gene>
    <name evidence="2" type="ORF">SAMN03080606_04074</name>
</gene>
<keyword evidence="3" id="KW-1185">Reference proteome</keyword>
<dbReference type="SUPFAM" id="SSF55383">
    <property type="entry name" value="Copper amine oxidase, domain N"/>
    <property type="match status" value="1"/>
</dbReference>
<sequence length="194" mass="21085">MSKQYLKGLVSGIIITILLTSVVFASTKTIDVLFNGVNIEVNGQKVNADNILYNGTTYVPLRVTAEMLGMEVGWIQETGTATLKSKIIPHAEDSENIEDSRNFESKELKLLSITSPITAASEASITIAGTPKSTYSIIFADPYIGEPLEAKVAGEDGKVNWTWKLDQRNKPGNYALTIIDFDSGQVVTSILVVE</sequence>
<dbReference type="EMBL" id="FMUS01000039">
    <property type="protein sequence ID" value="SCZ07975.1"/>
    <property type="molecule type" value="Genomic_DNA"/>
</dbReference>
<dbReference type="STRING" id="1120976.SAMN03080606_04074"/>
<dbReference type="InterPro" id="IPR012854">
    <property type="entry name" value="Cu_amine_oxidase-like_N"/>
</dbReference>
<evidence type="ECO:0000313" key="3">
    <source>
        <dbReference type="Proteomes" id="UP000198636"/>
    </source>
</evidence>
<dbReference type="Gene3D" id="3.30.457.10">
    <property type="entry name" value="Copper amine oxidase-like, N-terminal domain"/>
    <property type="match status" value="1"/>
</dbReference>
<reference evidence="2 3" key="1">
    <citation type="submission" date="2016-10" db="EMBL/GenBank/DDBJ databases">
        <authorList>
            <person name="de Groot N.N."/>
        </authorList>
    </citation>
    <scope>NUCLEOTIDE SEQUENCE [LARGE SCALE GENOMIC DNA]</scope>
    <source>
        <strain evidence="2 3">DSM 18978</strain>
    </source>
</reference>
<dbReference type="Pfam" id="PF07833">
    <property type="entry name" value="Cu_amine_oxidN1"/>
    <property type="match status" value="1"/>
</dbReference>
<name>A0A1G5L527_9FIRM</name>
<accession>A0A1G5L527</accession>
<dbReference type="OrthoDB" id="9780101at2"/>
<evidence type="ECO:0000259" key="1">
    <source>
        <dbReference type="Pfam" id="PF07833"/>
    </source>
</evidence>
<protein>
    <submittedName>
        <fullName evidence="2">Copper amine oxidase N-terminal domain-containing protein</fullName>
    </submittedName>
</protein>